<sequence>MEPREVKEIFAFELAFKEIYQNLFFSTSIRTLKVPIFPEEFIYEGFGIILKVPS</sequence>
<protein>
    <submittedName>
        <fullName evidence="1">Uncharacterized protein</fullName>
    </submittedName>
</protein>
<organism evidence="1">
    <name type="scientific">Rhizophagus irregularis (strain DAOM 181602 / DAOM 197198 / MUCL 43194)</name>
    <name type="common">Arbuscular mycorrhizal fungus</name>
    <name type="synonym">Glomus intraradices</name>
    <dbReference type="NCBI Taxonomy" id="747089"/>
    <lineage>
        <taxon>Eukaryota</taxon>
        <taxon>Fungi</taxon>
        <taxon>Fungi incertae sedis</taxon>
        <taxon>Mucoromycota</taxon>
        <taxon>Glomeromycotina</taxon>
        <taxon>Glomeromycetes</taxon>
        <taxon>Glomerales</taxon>
        <taxon>Glomeraceae</taxon>
        <taxon>Rhizophagus</taxon>
    </lineage>
</organism>
<reference evidence="1" key="1">
    <citation type="submission" date="2013-07" db="EMBL/GenBank/DDBJ databases">
        <title>The genome of an arbuscular mycorrhizal fungus provides insights into the evolution of the oldest plant symbiosis.</title>
        <authorList>
            <consortium name="DOE Joint Genome Institute"/>
            <person name="Tisserant E."/>
            <person name="Malbreil M."/>
            <person name="Kuo A."/>
            <person name="Kohler A."/>
            <person name="Symeonidi A."/>
            <person name="Balestrini R."/>
            <person name="Charron P."/>
            <person name="Duensing N."/>
            <person name="Frei-dit-Frey N."/>
            <person name="Gianinazzi-Pearson V."/>
            <person name="Gilbert B."/>
            <person name="Handa Y."/>
            <person name="Hijri M."/>
            <person name="Kaul R."/>
            <person name="Kawaguchi M."/>
            <person name="Krajinski F."/>
            <person name="Lammers P."/>
            <person name="Lapierre D."/>
            <person name="Masclaux F.G."/>
            <person name="Murat C."/>
            <person name="Morin E."/>
            <person name="Ndikumana S."/>
            <person name="Pagni M."/>
            <person name="Petitpierre D."/>
            <person name="Requena N."/>
            <person name="Rosikiewicz P."/>
            <person name="Riley R."/>
            <person name="Saito K."/>
            <person name="San Clemente H."/>
            <person name="Shapiro H."/>
            <person name="van Tuinen D."/>
            <person name="Becard G."/>
            <person name="Bonfante P."/>
            <person name="Paszkowski U."/>
            <person name="Shachar-Hill Y."/>
            <person name="Young J.P."/>
            <person name="Sanders I.R."/>
            <person name="Henrissat B."/>
            <person name="Rensing S.A."/>
            <person name="Grigoriev I.V."/>
            <person name="Corradi N."/>
            <person name="Roux C."/>
            <person name="Martin F."/>
        </authorList>
    </citation>
    <scope>NUCLEOTIDE SEQUENCE</scope>
    <source>
        <strain evidence="1">DAOM 197198</strain>
    </source>
</reference>
<evidence type="ECO:0000313" key="1">
    <source>
        <dbReference type="EMBL" id="ESA13833.1"/>
    </source>
</evidence>
<dbReference type="EMBL" id="KI283527">
    <property type="protein sequence ID" value="ESA13833.1"/>
    <property type="molecule type" value="Genomic_DNA"/>
</dbReference>
<accession>U9U5G5</accession>
<proteinExistence type="predicted"/>
<gene>
    <name evidence="1" type="ORF">GLOINDRAFT_25622</name>
</gene>
<dbReference type="HOGENOM" id="CLU_3051504_0_0_1"/>
<dbReference type="AlphaFoldDB" id="U9U5G5"/>
<name>U9U5G5_RHIID</name>